<dbReference type="Pfam" id="PF00664">
    <property type="entry name" value="ABC_membrane"/>
    <property type="match status" value="1"/>
</dbReference>
<evidence type="ECO:0000313" key="13">
    <source>
        <dbReference type="Proteomes" id="UP000306509"/>
    </source>
</evidence>
<sequence>MTFLKSFFLKNKGKSAIMLLLLLGQVAGTLYIPFLIAGIVDKGIMKEDMNAILSIGIQMLIAAVITTAVAVLGSFYSADLAAAFGRDMRNAVFCKSQELSLREFDSIGVSSMITRTTSDISVLQQSLGMIFQLVVPAPLMVIASVIMTAKVNLSLTLIPVLCIVFFLILAWIILKKSGPLSAQIQLRMDNINQVVRESITGIRVIRAFDNGTYEQHRCDKAFSRYADNMIKLNKLFALLNPTVWLVMGLSMAAIVWFGGLMSLKGTMQIGEITAVTEYTIMTLGYLIMAALSSVTLPKMKSCLDRLEEVLHMTPEIKDAQMKNSSSLQNGPAVQFEHVTFSYHGAEEPVLQDLSFSCYAGKTTAIIGGTGSGKSTIANLMLRLHDINSGKISLNGTDIRTMSQEKLRENIGYVPQKAFLFSGTIADNLRMGCKTATKMQMRKALRISQAEHFVDGLHNGLNAPVSQSGSNFSGGQKQRLSIARALIKESPVLIFDDSFSALDFKTDVALRRALKKETPQTAKLIIAQRISTIMDADQIIVLDEGKIAGIGKHTALMQNCQVYQAIAKSQLSSEEVTAV</sequence>
<dbReference type="PROSITE" id="PS50929">
    <property type="entry name" value="ABC_TM1F"/>
    <property type="match status" value="1"/>
</dbReference>
<dbReference type="GO" id="GO:0016887">
    <property type="term" value="F:ATP hydrolysis activity"/>
    <property type="evidence" value="ECO:0007669"/>
    <property type="project" value="InterPro"/>
</dbReference>
<dbReference type="GO" id="GO:0015421">
    <property type="term" value="F:ABC-type oligopeptide transporter activity"/>
    <property type="evidence" value="ECO:0007669"/>
    <property type="project" value="TreeGrafter"/>
</dbReference>
<feature type="transmembrane region" description="Helical" evidence="9">
    <location>
        <begin position="52"/>
        <end position="76"/>
    </location>
</feature>
<evidence type="ECO:0000256" key="5">
    <source>
        <dbReference type="ARBA" id="ARBA00022741"/>
    </source>
</evidence>
<dbReference type="InterPro" id="IPR003593">
    <property type="entry name" value="AAA+_ATPase"/>
</dbReference>
<dbReference type="InterPro" id="IPR027417">
    <property type="entry name" value="P-loop_NTPase"/>
</dbReference>
<dbReference type="PROSITE" id="PS50893">
    <property type="entry name" value="ABC_TRANSPORTER_2"/>
    <property type="match status" value="1"/>
</dbReference>
<evidence type="ECO:0000256" key="3">
    <source>
        <dbReference type="ARBA" id="ARBA00022475"/>
    </source>
</evidence>
<keyword evidence="6 12" id="KW-0067">ATP-binding</keyword>
<feature type="transmembrane region" description="Helical" evidence="9">
    <location>
        <begin position="127"/>
        <end position="147"/>
    </location>
</feature>
<keyword evidence="8 9" id="KW-0472">Membrane</keyword>
<keyword evidence="7 9" id="KW-1133">Transmembrane helix</keyword>
<keyword evidence="4 9" id="KW-0812">Transmembrane</keyword>
<evidence type="ECO:0000256" key="6">
    <source>
        <dbReference type="ARBA" id="ARBA00022840"/>
    </source>
</evidence>
<dbReference type="CDD" id="cd18548">
    <property type="entry name" value="ABC_6TM_Tm287_like"/>
    <property type="match status" value="1"/>
</dbReference>
<dbReference type="GO" id="GO:0005524">
    <property type="term" value="F:ATP binding"/>
    <property type="evidence" value="ECO:0007669"/>
    <property type="project" value="UniProtKB-KW"/>
</dbReference>
<dbReference type="AlphaFoldDB" id="A0A4U8Q181"/>
<dbReference type="Gene3D" id="1.20.1560.10">
    <property type="entry name" value="ABC transporter type 1, transmembrane domain"/>
    <property type="match status" value="1"/>
</dbReference>
<evidence type="ECO:0000256" key="9">
    <source>
        <dbReference type="SAM" id="Phobius"/>
    </source>
</evidence>
<gene>
    <name evidence="12" type="primary">msbA_2</name>
    <name evidence="12" type="ORF">DSM106044_04758</name>
</gene>
<organism evidence="12 13">
    <name type="scientific">Robinsoniella peoriensis</name>
    <dbReference type="NCBI Taxonomy" id="180332"/>
    <lineage>
        <taxon>Bacteria</taxon>
        <taxon>Bacillati</taxon>
        <taxon>Bacillota</taxon>
        <taxon>Clostridia</taxon>
        <taxon>Lachnospirales</taxon>
        <taxon>Lachnospiraceae</taxon>
        <taxon>Robinsoniella</taxon>
    </lineage>
</organism>
<keyword evidence="3" id="KW-1003">Cell membrane</keyword>
<evidence type="ECO:0000313" key="12">
    <source>
        <dbReference type="EMBL" id="TLC98420.1"/>
    </source>
</evidence>
<dbReference type="SMART" id="SM00382">
    <property type="entry name" value="AAA"/>
    <property type="match status" value="1"/>
</dbReference>
<evidence type="ECO:0000256" key="7">
    <source>
        <dbReference type="ARBA" id="ARBA00022989"/>
    </source>
</evidence>
<reference evidence="12 13" key="1">
    <citation type="journal article" date="2019" name="Anaerobe">
        <title>Detection of Robinsoniella peoriensis in multiple bone samples of a trauma patient.</title>
        <authorList>
            <person name="Schrottner P."/>
            <person name="Hartwich K."/>
            <person name="Bunk B."/>
            <person name="Schober I."/>
            <person name="Helbig S."/>
            <person name="Rudolph W.W."/>
            <person name="Gunzer F."/>
        </authorList>
    </citation>
    <scope>NUCLEOTIDE SEQUENCE [LARGE SCALE GENOMIC DNA]</scope>
    <source>
        <strain evidence="12 13">DSM 106044</strain>
    </source>
</reference>
<dbReference type="PANTHER" id="PTHR43394:SF1">
    <property type="entry name" value="ATP-BINDING CASSETTE SUB-FAMILY B MEMBER 10, MITOCHONDRIAL"/>
    <property type="match status" value="1"/>
</dbReference>
<dbReference type="InterPro" id="IPR017871">
    <property type="entry name" value="ABC_transporter-like_CS"/>
</dbReference>
<evidence type="ECO:0000256" key="8">
    <source>
        <dbReference type="ARBA" id="ARBA00023136"/>
    </source>
</evidence>
<proteinExistence type="predicted"/>
<evidence type="ECO:0000256" key="1">
    <source>
        <dbReference type="ARBA" id="ARBA00004651"/>
    </source>
</evidence>
<dbReference type="InterPro" id="IPR003439">
    <property type="entry name" value="ABC_transporter-like_ATP-bd"/>
</dbReference>
<feature type="transmembrane region" description="Helical" evidence="9">
    <location>
        <begin position="153"/>
        <end position="174"/>
    </location>
</feature>
<keyword evidence="2" id="KW-0813">Transport</keyword>
<evidence type="ECO:0000259" key="11">
    <source>
        <dbReference type="PROSITE" id="PS50929"/>
    </source>
</evidence>
<dbReference type="PANTHER" id="PTHR43394">
    <property type="entry name" value="ATP-DEPENDENT PERMEASE MDL1, MITOCHONDRIAL"/>
    <property type="match status" value="1"/>
</dbReference>
<dbReference type="SUPFAM" id="SSF52540">
    <property type="entry name" value="P-loop containing nucleoside triphosphate hydrolases"/>
    <property type="match status" value="1"/>
</dbReference>
<dbReference type="InterPro" id="IPR011527">
    <property type="entry name" value="ABC1_TM_dom"/>
</dbReference>
<dbReference type="GO" id="GO:0005886">
    <property type="term" value="C:plasma membrane"/>
    <property type="evidence" value="ECO:0007669"/>
    <property type="project" value="UniProtKB-SubCell"/>
</dbReference>
<keyword evidence="12" id="KW-0378">Hydrolase</keyword>
<feature type="transmembrane region" description="Helical" evidence="9">
    <location>
        <begin position="278"/>
        <end position="296"/>
    </location>
</feature>
<accession>A0A4U8Q181</accession>
<dbReference type="Proteomes" id="UP000306509">
    <property type="component" value="Unassembled WGS sequence"/>
</dbReference>
<dbReference type="FunFam" id="3.40.50.300:FF:000854">
    <property type="entry name" value="Multidrug ABC transporter ATP-binding protein"/>
    <property type="match status" value="1"/>
</dbReference>
<keyword evidence="5" id="KW-0547">Nucleotide-binding</keyword>
<evidence type="ECO:0000256" key="2">
    <source>
        <dbReference type="ARBA" id="ARBA00022448"/>
    </source>
</evidence>
<dbReference type="Gene3D" id="3.40.50.300">
    <property type="entry name" value="P-loop containing nucleotide triphosphate hydrolases"/>
    <property type="match status" value="1"/>
</dbReference>
<dbReference type="EMBL" id="QGQD01000096">
    <property type="protein sequence ID" value="TLC98420.1"/>
    <property type="molecule type" value="Genomic_DNA"/>
</dbReference>
<protein>
    <submittedName>
        <fullName evidence="12">Lipid A export ATP-binding/permease protein MsbA</fullName>
        <ecNumber evidence="12">3.6.3.-</ecNumber>
    </submittedName>
</protein>
<feature type="transmembrane region" description="Helical" evidence="9">
    <location>
        <begin position="235"/>
        <end position="258"/>
    </location>
</feature>
<dbReference type="InterPro" id="IPR039421">
    <property type="entry name" value="Type_1_exporter"/>
</dbReference>
<comment type="caution">
    <text evidence="12">The sequence shown here is derived from an EMBL/GenBank/DDBJ whole genome shotgun (WGS) entry which is preliminary data.</text>
</comment>
<keyword evidence="13" id="KW-1185">Reference proteome</keyword>
<dbReference type="STRING" id="180332.GCA_000797495_00642"/>
<dbReference type="EC" id="3.6.3.-" evidence="12"/>
<evidence type="ECO:0000259" key="10">
    <source>
        <dbReference type="PROSITE" id="PS50893"/>
    </source>
</evidence>
<feature type="domain" description="ABC transporter" evidence="10">
    <location>
        <begin position="333"/>
        <end position="568"/>
    </location>
</feature>
<dbReference type="Pfam" id="PF00005">
    <property type="entry name" value="ABC_tran"/>
    <property type="match status" value="1"/>
</dbReference>
<name>A0A4U8Q181_9FIRM</name>
<dbReference type="InterPro" id="IPR036640">
    <property type="entry name" value="ABC1_TM_sf"/>
</dbReference>
<evidence type="ECO:0000256" key="4">
    <source>
        <dbReference type="ARBA" id="ARBA00022692"/>
    </source>
</evidence>
<feature type="domain" description="ABC transmembrane type-1" evidence="11">
    <location>
        <begin position="16"/>
        <end position="298"/>
    </location>
</feature>
<feature type="transmembrane region" description="Helical" evidence="9">
    <location>
        <begin position="16"/>
        <end position="40"/>
    </location>
</feature>
<dbReference type="PROSITE" id="PS00211">
    <property type="entry name" value="ABC_TRANSPORTER_1"/>
    <property type="match status" value="1"/>
</dbReference>
<dbReference type="SUPFAM" id="SSF90123">
    <property type="entry name" value="ABC transporter transmembrane region"/>
    <property type="match status" value="1"/>
</dbReference>
<dbReference type="RefSeq" id="WP_138003831.1">
    <property type="nucleotide sequence ID" value="NZ_QGQD01000096.1"/>
</dbReference>
<comment type="subcellular location">
    <subcellularLocation>
        <location evidence="1">Cell membrane</location>
        <topology evidence="1">Multi-pass membrane protein</topology>
    </subcellularLocation>
</comment>